<comment type="caution">
    <text evidence="1">The sequence shown here is derived from an EMBL/GenBank/DDBJ whole genome shotgun (WGS) entry which is preliminary data.</text>
</comment>
<evidence type="ECO:0000313" key="1">
    <source>
        <dbReference type="EMBL" id="KAK4116959.1"/>
    </source>
</evidence>
<accession>A0AAN6TM38</accession>
<reference evidence="1" key="2">
    <citation type="submission" date="2023-05" db="EMBL/GenBank/DDBJ databases">
        <authorList>
            <consortium name="Lawrence Berkeley National Laboratory"/>
            <person name="Steindorff A."/>
            <person name="Hensen N."/>
            <person name="Bonometti L."/>
            <person name="Westerberg I."/>
            <person name="Brannstrom I.O."/>
            <person name="Guillou S."/>
            <person name="Cros-Aarteil S."/>
            <person name="Calhoun S."/>
            <person name="Haridas S."/>
            <person name="Kuo A."/>
            <person name="Mondo S."/>
            <person name="Pangilinan J."/>
            <person name="Riley R."/>
            <person name="Labutti K."/>
            <person name="Andreopoulos B."/>
            <person name="Lipzen A."/>
            <person name="Chen C."/>
            <person name="Yanf M."/>
            <person name="Daum C."/>
            <person name="Ng V."/>
            <person name="Clum A."/>
            <person name="Ohm R."/>
            <person name="Martin F."/>
            <person name="Silar P."/>
            <person name="Natvig D."/>
            <person name="Lalanne C."/>
            <person name="Gautier V."/>
            <person name="Ament-Velasquez S.L."/>
            <person name="Kruys A."/>
            <person name="Hutchinson M.I."/>
            <person name="Powell A.J."/>
            <person name="Barry K."/>
            <person name="Miller A.N."/>
            <person name="Grigoriev I.V."/>
            <person name="Debuchy R."/>
            <person name="Gladieux P."/>
            <person name="Thoren M.H."/>
            <person name="Johannesson H."/>
        </authorList>
    </citation>
    <scope>NUCLEOTIDE SEQUENCE</scope>
    <source>
        <strain evidence="1">CBS 508.74</strain>
    </source>
</reference>
<gene>
    <name evidence="1" type="ORF">N656DRAFT_772955</name>
</gene>
<evidence type="ECO:0000313" key="2">
    <source>
        <dbReference type="Proteomes" id="UP001302812"/>
    </source>
</evidence>
<keyword evidence="2" id="KW-1185">Reference proteome</keyword>
<protein>
    <submittedName>
        <fullName evidence="1">Uncharacterized protein</fullName>
    </submittedName>
</protein>
<proteinExistence type="predicted"/>
<reference evidence="1" key="1">
    <citation type="journal article" date="2023" name="Mol. Phylogenet. Evol.">
        <title>Genome-scale phylogeny and comparative genomics of the fungal order Sordariales.</title>
        <authorList>
            <person name="Hensen N."/>
            <person name="Bonometti L."/>
            <person name="Westerberg I."/>
            <person name="Brannstrom I.O."/>
            <person name="Guillou S."/>
            <person name="Cros-Aarteil S."/>
            <person name="Calhoun S."/>
            <person name="Haridas S."/>
            <person name="Kuo A."/>
            <person name="Mondo S."/>
            <person name="Pangilinan J."/>
            <person name="Riley R."/>
            <person name="LaButti K."/>
            <person name="Andreopoulos B."/>
            <person name="Lipzen A."/>
            <person name="Chen C."/>
            <person name="Yan M."/>
            <person name="Daum C."/>
            <person name="Ng V."/>
            <person name="Clum A."/>
            <person name="Steindorff A."/>
            <person name="Ohm R.A."/>
            <person name="Martin F."/>
            <person name="Silar P."/>
            <person name="Natvig D.O."/>
            <person name="Lalanne C."/>
            <person name="Gautier V."/>
            <person name="Ament-Velasquez S.L."/>
            <person name="Kruys A."/>
            <person name="Hutchinson M.I."/>
            <person name="Powell A.J."/>
            <person name="Barry K."/>
            <person name="Miller A.N."/>
            <person name="Grigoriev I.V."/>
            <person name="Debuchy R."/>
            <person name="Gladieux P."/>
            <person name="Hiltunen Thoren M."/>
            <person name="Johannesson H."/>
        </authorList>
    </citation>
    <scope>NUCLEOTIDE SEQUENCE</scope>
    <source>
        <strain evidence="1">CBS 508.74</strain>
    </source>
</reference>
<organism evidence="1 2">
    <name type="scientific">Canariomyces notabilis</name>
    <dbReference type="NCBI Taxonomy" id="2074819"/>
    <lineage>
        <taxon>Eukaryota</taxon>
        <taxon>Fungi</taxon>
        <taxon>Dikarya</taxon>
        <taxon>Ascomycota</taxon>
        <taxon>Pezizomycotina</taxon>
        <taxon>Sordariomycetes</taxon>
        <taxon>Sordariomycetidae</taxon>
        <taxon>Sordariales</taxon>
        <taxon>Chaetomiaceae</taxon>
        <taxon>Canariomyces</taxon>
    </lineage>
</organism>
<sequence>MEEVTLPYSVQHASQTTADRYRFILLMERSRASDYRYLALCIRLPQKQVTRESNRHPGCRGIS</sequence>
<dbReference type="AlphaFoldDB" id="A0AAN6TM38"/>
<dbReference type="RefSeq" id="XP_064674529.1">
    <property type="nucleotide sequence ID" value="XM_064813969.1"/>
</dbReference>
<dbReference type="GeneID" id="89938094"/>
<dbReference type="Proteomes" id="UP001302812">
    <property type="component" value="Unassembled WGS sequence"/>
</dbReference>
<dbReference type="EMBL" id="MU853332">
    <property type="protein sequence ID" value="KAK4116959.1"/>
    <property type="molecule type" value="Genomic_DNA"/>
</dbReference>
<name>A0AAN6TM38_9PEZI</name>